<evidence type="ECO:0000256" key="5">
    <source>
        <dbReference type="ARBA" id="ARBA00022723"/>
    </source>
</evidence>
<evidence type="ECO:0000256" key="12">
    <source>
        <dbReference type="RuleBase" id="RU003474"/>
    </source>
</evidence>
<evidence type="ECO:0000256" key="3">
    <source>
        <dbReference type="ARBA" id="ARBA00015926"/>
    </source>
</evidence>
<keyword evidence="4 12" id="KW-0240">DNA-directed RNA polymerase</keyword>
<evidence type="ECO:0000256" key="6">
    <source>
        <dbReference type="ARBA" id="ARBA00022771"/>
    </source>
</evidence>
<keyword evidence="15" id="KW-1185">Reference proteome</keyword>
<dbReference type="InterPro" id="IPR001222">
    <property type="entry name" value="Znf_TFIIS"/>
</dbReference>
<dbReference type="GO" id="GO:0005730">
    <property type="term" value="C:nucleolus"/>
    <property type="evidence" value="ECO:0007669"/>
    <property type="project" value="UniProtKB-SubCell"/>
</dbReference>
<dbReference type="GO" id="GO:0006367">
    <property type="term" value="P:transcription initiation at RNA polymerase II promoter"/>
    <property type="evidence" value="ECO:0007669"/>
    <property type="project" value="TreeGrafter"/>
</dbReference>
<dbReference type="CDD" id="cd10508">
    <property type="entry name" value="Zn-ribbon_RPB9"/>
    <property type="match status" value="1"/>
</dbReference>
<dbReference type="Pfam" id="PF01096">
    <property type="entry name" value="Zn_ribbon_TFIIS"/>
    <property type="match status" value="1"/>
</dbReference>
<dbReference type="SMART" id="SM00440">
    <property type="entry name" value="ZnF_C2C2"/>
    <property type="match status" value="1"/>
</dbReference>
<sequence length="252" mass="27882">MATPQSTASDEVAANDKNEQITFRFCSECSNMLYPKEDVDAHKLQYTCRTCQYTEDAHSHCVFRNNLDTNAGETAGVTQDVGSDPTVSELPPVLCMGCGGVIYCTFCAEPDSEMIITSTKKPAQESMGMCQFVLPMMPWDEDPFSEYDEEMMIDEPADADSQSDSADEFCQDGAMKVGLWQLAAACDASFWRDCGSGQSWGFARPLDLLPRSNKTCPVCSHEEAVFFQSQQRSAETGMKLFYVCCECGNIFT</sequence>
<keyword evidence="6 11" id="KW-0863">Zinc-finger</keyword>
<dbReference type="SUPFAM" id="SSF57783">
    <property type="entry name" value="Zinc beta-ribbon"/>
    <property type="match status" value="2"/>
</dbReference>
<dbReference type="InterPro" id="IPR012164">
    <property type="entry name" value="Rpa12/Rpb9/Rpc10/TFS"/>
</dbReference>
<accession>A0A9P9FMJ2</accession>
<dbReference type="Pfam" id="PF02150">
    <property type="entry name" value="Zn_ribbon_RPB9"/>
    <property type="match status" value="1"/>
</dbReference>
<comment type="subunit">
    <text evidence="2">Component of the RNA polymerase II (Pol II) complex consisting of 12 subunits.</text>
</comment>
<feature type="domain" description="TFIIS-type" evidence="13">
    <location>
        <begin position="212"/>
        <end position="252"/>
    </location>
</feature>
<dbReference type="PROSITE" id="PS51133">
    <property type="entry name" value="ZF_TFIIS_2"/>
    <property type="match status" value="1"/>
</dbReference>
<dbReference type="SMART" id="SM00661">
    <property type="entry name" value="RPOL9"/>
    <property type="match status" value="1"/>
</dbReference>
<dbReference type="Gene3D" id="2.20.25.10">
    <property type="match status" value="2"/>
</dbReference>
<dbReference type="GO" id="GO:0003899">
    <property type="term" value="F:DNA-directed RNA polymerase activity"/>
    <property type="evidence" value="ECO:0007669"/>
    <property type="project" value="InterPro"/>
</dbReference>
<keyword evidence="8 12" id="KW-0804">Transcription</keyword>
<dbReference type="GO" id="GO:0003676">
    <property type="term" value="F:nucleic acid binding"/>
    <property type="evidence" value="ECO:0007669"/>
    <property type="project" value="InterPro"/>
</dbReference>
<dbReference type="GO" id="GO:0006283">
    <property type="term" value="P:transcription-coupled nucleotide-excision repair"/>
    <property type="evidence" value="ECO:0007669"/>
    <property type="project" value="TreeGrafter"/>
</dbReference>
<dbReference type="GO" id="GO:0005665">
    <property type="term" value="C:RNA polymerase II, core complex"/>
    <property type="evidence" value="ECO:0007669"/>
    <property type="project" value="TreeGrafter"/>
</dbReference>
<protein>
    <recommendedName>
        <fullName evidence="3">DNA-directed RNA polymerase II subunit RPB9</fullName>
    </recommendedName>
    <alternativeName>
        <fullName evidence="10">DNA-directed RNA polymerase II subunit 9</fullName>
    </alternativeName>
</protein>
<evidence type="ECO:0000256" key="10">
    <source>
        <dbReference type="ARBA" id="ARBA00042129"/>
    </source>
</evidence>
<evidence type="ECO:0000256" key="2">
    <source>
        <dbReference type="ARBA" id="ARBA00011730"/>
    </source>
</evidence>
<dbReference type="InterPro" id="IPR001529">
    <property type="entry name" value="Zn_ribbon_RPB9"/>
</dbReference>
<evidence type="ECO:0000256" key="11">
    <source>
        <dbReference type="PROSITE-ProRule" id="PRU00472"/>
    </source>
</evidence>
<keyword evidence="7" id="KW-0862">Zinc</keyword>
<dbReference type="GO" id="GO:0008270">
    <property type="term" value="F:zinc ion binding"/>
    <property type="evidence" value="ECO:0007669"/>
    <property type="project" value="UniProtKB-KW"/>
</dbReference>
<comment type="subcellular location">
    <subcellularLocation>
        <location evidence="1">Nucleus</location>
        <location evidence="1">Nucleolus</location>
    </subcellularLocation>
</comment>
<evidence type="ECO:0000259" key="13">
    <source>
        <dbReference type="PROSITE" id="PS51133"/>
    </source>
</evidence>
<name>A0A9P9FMJ2_9HYPO</name>
<dbReference type="OrthoDB" id="282270at2759"/>
<evidence type="ECO:0000256" key="1">
    <source>
        <dbReference type="ARBA" id="ARBA00004604"/>
    </source>
</evidence>
<evidence type="ECO:0000256" key="8">
    <source>
        <dbReference type="ARBA" id="ARBA00023163"/>
    </source>
</evidence>
<dbReference type="PROSITE" id="PS00466">
    <property type="entry name" value="ZF_TFIIS_1"/>
    <property type="match status" value="1"/>
</dbReference>
<keyword evidence="5 12" id="KW-0479">Metal-binding</keyword>
<dbReference type="AlphaFoldDB" id="A0A9P9FMJ2"/>
<dbReference type="Proteomes" id="UP000738349">
    <property type="component" value="Unassembled WGS sequence"/>
</dbReference>
<evidence type="ECO:0000256" key="4">
    <source>
        <dbReference type="ARBA" id="ARBA00022478"/>
    </source>
</evidence>
<evidence type="ECO:0000256" key="7">
    <source>
        <dbReference type="ARBA" id="ARBA00022833"/>
    </source>
</evidence>
<gene>
    <name evidence="14" type="ORF">EDB81DRAFT_941028</name>
</gene>
<keyword evidence="9" id="KW-0539">Nucleus</keyword>
<evidence type="ECO:0000313" key="14">
    <source>
        <dbReference type="EMBL" id="KAH7170071.1"/>
    </source>
</evidence>
<dbReference type="PANTHER" id="PTHR11239">
    <property type="entry name" value="DNA-DIRECTED RNA POLYMERASE"/>
    <property type="match status" value="1"/>
</dbReference>
<dbReference type="GO" id="GO:0001193">
    <property type="term" value="P:maintenance of transcriptional fidelity during transcription elongation by RNA polymerase II"/>
    <property type="evidence" value="ECO:0007669"/>
    <property type="project" value="TreeGrafter"/>
</dbReference>
<dbReference type="PANTHER" id="PTHR11239:SF1">
    <property type="entry name" value="DNA-DIRECTED RNA POLYMERASE II SUBUNIT RPB9"/>
    <property type="match status" value="1"/>
</dbReference>
<comment type="similarity">
    <text evidence="12">Belongs to the archaeal rpoM/eukaryotic RPA12/RPB9/RPC11 RNA polymerase family.</text>
</comment>
<reference evidence="14" key="1">
    <citation type="journal article" date="2021" name="Nat. Commun.">
        <title>Genetic determinants of endophytism in the Arabidopsis root mycobiome.</title>
        <authorList>
            <person name="Mesny F."/>
            <person name="Miyauchi S."/>
            <person name="Thiergart T."/>
            <person name="Pickel B."/>
            <person name="Atanasova L."/>
            <person name="Karlsson M."/>
            <person name="Huettel B."/>
            <person name="Barry K.W."/>
            <person name="Haridas S."/>
            <person name="Chen C."/>
            <person name="Bauer D."/>
            <person name="Andreopoulos W."/>
            <person name="Pangilinan J."/>
            <person name="LaButti K."/>
            <person name="Riley R."/>
            <person name="Lipzen A."/>
            <person name="Clum A."/>
            <person name="Drula E."/>
            <person name="Henrissat B."/>
            <person name="Kohler A."/>
            <person name="Grigoriev I.V."/>
            <person name="Martin F.M."/>
            <person name="Hacquard S."/>
        </authorList>
    </citation>
    <scope>NUCLEOTIDE SEQUENCE</scope>
    <source>
        <strain evidence="14">MPI-CAGE-AT-0147</strain>
    </source>
</reference>
<dbReference type="InterPro" id="IPR034012">
    <property type="entry name" value="Zn_ribbon_RPB9_C"/>
</dbReference>
<organism evidence="14 15">
    <name type="scientific">Dactylonectria macrodidyma</name>
    <dbReference type="NCBI Taxonomy" id="307937"/>
    <lineage>
        <taxon>Eukaryota</taxon>
        <taxon>Fungi</taxon>
        <taxon>Dikarya</taxon>
        <taxon>Ascomycota</taxon>
        <taxon>Pezizomycotina</taxon>
        <taxon>Sordariomycetes</taxon>
        <taxon>Hypocreomycetidae</taxon>
        <taxon>Hypocreales</taxon>
        <taxon>Nectriaceae</taxon>
        <taxon>Dactylonectria</taxon>
    </lineage>
</organism>
<evidence type="ECO:0000313" key="15">
    <source>
        <dbReference type="Proteomes" id="UP000738349"/>
    </source>
</evidence>
<comment type="caution">
    <text evidence="14">The sequence shown here is derived from an EMBL/GenBank/DDBJ whole genome shotgun (WGS) entry which is preliminary data.</text>
</comment>
<dbReference type="FunFam" id="2.20.25.10:FF:000008">
    <property type="entry name" value="DNA-directed RNA polymerase II subunit RPB9"/>
    <property type="match status" value="1"/>
</dbReference>
<dbReference type="EMBL" id="JAGMUV010000002">
    <property type="protein sequence ID" value="KAH7170071.1"/>
    <property type="molecule type" value="Genomic_DNA"/>
</dbReference>
<evidence type="ECO:0000256" key="9">
    <source>
        <dbReference type="ARBA" id="ARBA00023242"/>
    </source>
</evidence>
<proteinExistence type="inferred from homology"/>